<dbReference type="Pfam" id="PF08263">
    <property type="entry name" value="LRRNT_2"/>
    <property type="match status" value="1"/>
</dbReference>
<dbReference type="Pfam" id="PF00069">
    <property type="entry name" value="Pkinase"/>
    <property type="match status" value="1"/>
</dbReference>
<dbReference type="FunFam" id="3.80.10.10:FF:000565">
    <property type="entry name" value="Leucine-rich repeat receptor-like kinase protein FLORAL ORGAN NUMBER1"/>
    <property type="match status" value="1"/>
</dbReference>
<dbReference type="PROSITE" id="PS50011">
    <property type="entry name" value="PROTEIN_KINASE_DOM"/>
    <property type="match status" value="1"/>
</dbReference>
<dbReference type="Gene3D" id="1.10.510.10">
    <property type="entry name" value="Transferase(Phosphotransferase) domain 1"/>
    <property type="match status" value="1"/>
</dbReference>
<dbReference type="InterPro" id="IPR051809">
    <property type="entry name" value="Plant_receptor-like_S/T_kinase"/>
</dbReference>
<protein>
    <recommendedName>
        <fullName evidence="4">non-specific serine/threonine protein kinase</fullName>
        <ecNumber evidence="4">2.7.11.1</ecNumber>
    </recommendedName>
</protein>
<dbReference type="PANTHER" id="PTHR27008">
    <property type="entry name" value="OS04G0122200 PROTEIN"/>
    <property type="match status" value="1"/>
</dbReference>
<evidence type="ECO:0000256" key="2">
    <source>
        <dbReference type="ARBA" id="ARBA00004479"/>
    </source>
</evidence>
<evidence type="ECO:0000256" key="7">
    <source>
        <dbReference type="ARBA" id="ARBA00022553"/>
    </source>
</evidence>
<dbReference type="GO" id="GO:0005524">
    <property type="term" value="F:ATP binding"/>
    <property type="evidence" value="ECO:0007669"/>
    <property type="project" value="UniProtKB-UniRule"/>
</dbReference>
<evidence type="ECO:0000256" key="15">
    <source>
        <dbReference type="ARBA" id="ARBA00022840"/>
    </source>
</evidence>
<dbReference type="InterPro" id="IPR011009">
    <property type="entry name" value="Kinase-like_dom_sf"/>
</dbReference>
<dbReference type="EMBL" id="CM003609">
    <property type="protein sequence ID" value="KYP63624.1"/>
    <property type="molecule type" value="Genomic_DNA"/>
</dbReference>
<comment type="similarity">
    <text evidence="3">Belongs to the protein kinase superfamily. Ser/Thr protein kinase family.</text>
</comment>
<dbReference type="InterPro" id="IPR001611">
    <property type="entry name" value="Leu-rich_rpt"/>
</dbReference>
<evidence type="ECO:0000256" key="18">
    <source>
        <dbReference type="ARBA" id="ARBA00023170"/>
    </source>
</evidence>
<dbReference type="Pfam" id="PF13855">
    <property type="entry name" value="LRR_8"/>
    <property type="match status" value="2"/>
</dbReference>
<feature type="domain" description="Protein kinase" evidence="24">
    <location>
        <begin position="593"/>
        <end position="905"/>
    </location>
</feature>
<dbReference type="InterPro" id="IPR013210">
    <property type="entry name" value="LRR_N_plant-typ"/>
</dbReference>
<evidence type="ECO:0000256" key="12">
    <source>
        <dbReference type="ARBA" id="ARBA00022737"/>
    </source>
</evidence>
<keyword evidence="10 23" id="KW-0812">Transmembrane</keyword>
<dbReference type="Pfam" id="PF00560">
    <property type="entry name" value="LRR_1"/>
    <property type="match status" value="3"/>
</dbReference>
<reference evidence="25 26" key="1">
    <citation type="journal article" date="2012" name="Nat. Biotechnol.">
        <title>Draft genome sequence of pigeonpea (Cajanus cajan), an orphan legume crop of resource-poor farmers.</title>
        <authorList>
            <person name="Varshney R.K."/>
            <person name="Chen W."/>
            <person name="Li Y."/>
            <person name="Bharti A.K."/>
            <person name="Saxena R.K."/>
            <person name="Schlueter J.A."/>
            <person name="Donoghue M.T."/>
            <person name="Azam S."/>
            <person name="Fan G."/>
            <person name="Whaley A.M."/>
            <person name="Farmer A.D."/>
            <person name="Sheridan J."/>
            <person name="Iwata A."/>
            <person name="Tuteja R."/>
            <person name="Penmetsa R.V."/>
            <person name="Wu W."/>
            <person name="Upadhyaya H.D."/>
            <person name="Yang S.P."/>
            <person name="Shah T."/>
            <person name="Saxena K.B."/>
            <person name="Michael T."/>
            <person name="McCombie W.R."/>
            <person name="Yang B."/>
            <person name="Zhang G."/>
            <person name="Yang H."/>
            <person name="Wang J."/>
            <person name="Spillane C."/>
            <person name="Cook D.R."/>
            <person name="May G.D."/>
            <person name="Xu X."/>
            <person name="Jackson S.A."/>
        </authorList>
    </citation>
    <scope>NUCLEOTIDE SEQUENCE [LARGE SCALE GENOMIC DNA]</scope>
    <source>
        <strain evidence="26">cv. Asha</strain>
    </source>
</reference>
<keyword evidence="15 22" id="KW-0067">ATP-binding</keyword>
<dbReference type="FunFam" id="3.30.200.20:FF:000432">
    <property type="entry name" value="LRR receptor-like serine/threonine-protein kinase EFR"/>
    <property type="match status" value="1"/>
</dbReference>
<dbReference type="PROSITE" id="PS00107">
    <property type="entry name" value="PROTEIN_KINASE_ATP"/>
    <property type="match status" value="1"/>
</dbReference>
<dbReference type="AlphaFoldDB" id="A0A151T9E2"/>
<dbReference type="GO" id="GO:0005886">
    <property type="term" value="C:plasma membrane"/>
    <property type="evidence" value="ECO:0007669"/>
    <property type="project" value="UniProtKB-SubCell"/>
</dbReference>
<dbReference type="SMART" id="SM00369">
    <property type="entry name" value="LRR_TYP"/>
    <property type="match status" value="6"/>
</dbReference>
<keyword evidence="12" id="KW-0677">Repeat</keyword>
<feature type="transmembrane region" description="Helical" evidence="23">
    <location>
        <begin position="539"/>
        <end position="562"/>
    </location>
</feature>
<dbReference type="InterPro" id="IPR008271">
    <property type="entry name" value="Ser/Thr_kinase_AS"/>
</dbReference>
<dbReference type="Gene3D" id="3.30.200.20">
    <property type="entry name" value="Phosphorylase Kinase, domain 1"/>
    <property type="match status" value="1"/>
</dbReference>
<dbReference type="Gene3D" id="3.80.10.10">
    <property type="entry name" value="Ribonuclease Inhibitor"/>
    <property type="match status" value="3"/>
</dbReference>
<comment type="catalytic activity">
    <reaction evidence="20">
        <text>L-threonyl-[protein] + ATP = O-phospho-L-threonyl-[protein] + ADP + H(+)</text>
        <dbReference type="Rhea" id="RHEA:46608"/>
        <dbReference type="Rhea" id="RHEA-COMP:11060"/>
        <dbReference type="Rhea" id="RHEA-COMP:11605"/>
        <dbReference type="ChEBI" id="CHEBI:15378"/>
        <dbReference type="ChEBI" id="CHEBI:30013"/>
        <dbReference type="ChEBI" id="CHEBI:30616"/>
        <dbReference type="ChEBI" id="CHEBI:61977"/>
        <dbReference type="ChEBI" id="CHEBI:456216"/>
        <dbReference type="EC" id="2.7.11.1"/>
    </reaction>
</comment>
<name>A0A151T9E2_CAJCA</name>
<keyword evidence="11" id="KW-0732">Signal</keyword>
<dbReference type="OMA" id="HECEEPI"/>
<keyword evidence="13 22" id="KW-0547">Nucleotide-binding</keyword>
<evidence type="ECO:0000256" key="8">
    <source>
        <dbReference type="ARBA" id="ARBA00022614"/>
    </source>
</evidence>
<dbReference type="SUPFAM" id="SSF52058">
    <property type="entry name" value="L domain-like"/>
    <property type="match status" value="2"/>
</dbReference>
<evidence type="ECO:0000256" key="5">
    <source>
        <dbReference type="ARBA" id="ARBA00022475"/>
    </source>
</evidence>
<evidence type="ECO:0000256" key="10">
    <source>
        <dbReference type="ARBA" id="ARBA00022692"/>
    </source>
</evidence>
<keyword evidence="7" id="KW-0597">Phosphoprotein</keyword>
<evidence type="ECO:0000256" key="11">
    <source>
        <dbReference type="ARBA" id="ARBA00022729"/>
    </source>
</evidence>
<evidence type="ECO:0000313" key="25">
    <source>
        <dbReference type="EMBL" id="KYP63624.1"/>
    </source>
</evidence>
<evidence type="ECO:0000256" key="16">
    <source>
        <dbReference type="ARBA" id="ARBA00022989"/>
    </source>
</evidence>
<dbReference type="PANTHER" id="PTHR27008:SF592">
    <property type="entry name" value="LEUCINE-RICH REPEAT RECEPTOR-LIKE PROTEIN KINASE FAMILY PROTEIN-RELATED"/>
    <property type="match status" value="1"/>
</dbReference>
<dbReference type="SMART" id="SM00365">
    <property type="entry name" value="LRR_SD22"/>
    <property type="match status" value="4"/>
</dbReference>
<keyword evidence="18" id="KW-0675">Receptor</keyword>
<evidence type="ECO:0000256" key="17">
    <source>
        <dbReference type="ARBA" id="ARBA00023136"/>
    </source>
</evidence>
<evidence type="ECO:0000256" key="6">
    <source>
        <dbReference type="ARBA" id="ARBA00022527"/>
    </source>
</evidence>
<evidence type="ECO:0000313" key="26">
    <source>
        <dbReference type="Proteomes" id="UP000075243"/>
    </source>
</evidence>
<organism evidence="25 26">
    <name type="scientific">Cajanus cajan</name>
    <name type="common">Pigeon pea</name>
    <name type="synonym">Cajanus indicus</name>
    <dbReference type="NCBI Taxonomy" id="3821"/>
    <lineage>
        <taxon>Eukaryota</taxon>
        <taxon>Viridiplantae</taxon>
        <taxon>Streptophyta</taxon>
        <taxon>Embryophyta</taxon>
        <taxon>Tracheophyta</taxon>
        <taxon>Spermatophyta</taxon>
        <taxon>Magnoliopsida</taxon>
        <taxon>eudicotyledons</taxon>
        <taxon>Gunneridae</taxon>
        <taxon>Pentapetalae</taxon>
        <taxon>rosids</taxon>
        <taxon>fabids</taxon>
        <taxon>Fabales</taxon>
        <taxon>Fabaceae</taxon>
        <taxon>Papilionoideae</taxon>
        <taxon>50 kb inversion clade</taxon>
        <taxon>NPAAA clade</taxon>
        <taxon>indigoferoid/millettioid clade</taxon>
        <taxon>Phaseoleae</taxon>
        <taxon>Cajanus</taxon>
    </lineage>
</organism>
<evidence type="ECO:0000256" key="1">
    <source>
        <dbReference type="ARBA" id="ARBA00004162"/>
    </source>
</evidence>
<keyword evidence="14" id="KW-0418">Kinase</keyword>
<evidence type="ECO:0000256" key="22">
    <source>
        <dbReference type="PROSITE-ProRule" id="PRU10141"/>
    </source>
</evidence>
<dbReference type="Gramene" id="C.cajan_17680.t">
    <property type="protein sequence ID" value="C.cajan_17680.t"/>
    <property type="gene ID" value="C.cajan_17680"/>
</dbReference>
<dbReference type="Proteomes" id="UP000075243">
    <property type="component" value="Chromosome 7"/>
</dbReference>
<keyword evidence="26" id="KW-1185">Reference proteome</keyword>
<dbReference type="GO" id="GO:0004674">
    <property type="term" value="F:protein serine/threonine kinase activity"/>
    <property type="evidence" value="ECO:0007669"/>
    <property type="project" value="UniProtKB-KW"/>
</dbReference>
<keyword evidence="5" id="KW-1003">Cell membrane</keyword>
<dbReference type="PROSITE" id="PS00108">
    <property type="entry name" value="PROTEIN_KINASE_ST"/>
    <property type="match status" value="1"/>
</dbReference>
<dbReference type="SMART" id="SM00220">
    <property type="entry name" value="S_TKc"/>
    <property type="match status" value="1"/>
</dbReference>
<evidence type="ECO:0000259" key="24">
    <source>
        <dbReference type="PROSITE" id="PS50011"/>
    </source>
</evidence>
<dbReference type="InterPro" id="IPR017441">
    <property type="entry name" value="Protein_kinase_ATP_BS"/>
</dbReference>
<keyword evidence="19" id="KW-0325">Glycoprotein</keyword>
<feature type="binding site" evidence="22">
    <location>
        <position position="622"/>
    </location>
    <ligand>
        <name>ATP</name>
        <dbReference type="ChEBI" id="CHEBI:30616"/>
    </ligand>
</feature>
<comment type="catalytic activity">
    <reaction evidence="21">
        <text>L-seryl-[protein] + ATP = O-phospho-L-seryl-[protein] + ADP + H(+)</text>
        <dbReference type="Rhea" id="RHEA:17989"/>
        <dbReference type="Rhea" id="RHEA-COMP:9863"/>
        <dbReference type="Rhea" id="RHEA-COMP:11604"/>
        <dbReference type="ChEBI" id="CHEBI:15378"/>
        <dbReference type="ChEBI" id="CHEBI:29999"/>
        <dbReference type="ChEBI" id="CHEBI:30616"/>
        <dbReference type="ChEBI" id="CHEBI:83421"/>
        <dbReference type="ChEBI" id="CHEBI:456216"/>
        <dbReference type="EC" id="2.7.11.1"/>
    </reaction>
</comment>
<evidence type="ECO:0000256" key="23">
    <source>
        <dbReference type="SAM" id="Phobius"/>
    </source>
</evidence>
<accession>A0A151T9E2</accession>
<dbReference type="InterPro" id="IPR032675">
    <property type="entry name" value="LRR_dom_sf"/>
</dbReference>
<evidence type="ECO:0000256" key="4">
    <source>
        <dbReference type="ARBA" id="ARBA00012513"/>
    </source>
</evidence>
<dbReference type="FunFam" id="1.10.510.10:FF:000358">
    <property type="entry name" value="Putative leucine-rich repeat receptor-like serine/threonine-protein kinase"/>
    <property type="match status" value="1"/>
</dbReference>
<dbReference type="FunFam" id="3.80.10.10:FF:000288">
    <property type="entry name" value="LRR receptor-like serine/threonine-protein kinase EFR"/>
    <property type="match status" value="1"/>
</dbReference>
<gene>
    <name evidence="25" type="ORF">KK1_018203</name>
</gene>
<dbReference type="EC" id="2.7.11.1" evidence="4"/>
<keyword evidence="8" id="KW-0433">Leucine-rich repeat</keyword>
<proteinExistence type="inferred from homology"/>
<keyword evidence="9" id="KW-0808">Transferase</keyword>
<evidence type="ECO:0000256" key="19">
    <source>
        <dbReference type="ARBA" id="ARBA00023180"/>
    </source>
</evidence>
<dbReference type="FunFam" id="3.80.10.10:FF:000041">
    <property type="entry name" value="LRR receptor-like serine/threonine-protein kinase ERECTA"/>
    <property type="match status" value="1"/>
</dbReference>
<sequence length="915" mass="101680">MLLLFTSNSWSQHIITTYALGNETDHSALLKFKESISDDPFGVFNSWNSSSHFCMWHGVTCNPRHQRVIELNLTGYHLHGFISPHIGNLSFLRILLLEDNSFYGEVPQELGRLFRLYVLYFTNNTLGGEFPINLSNCSKLSHLSLEGNNFFGEIPRKIESFANLKELCIRKNNLIGHIPPSIGNLSSLTRLSLSANKLEGKIPKEIGSLENLRILGMSGNKLSGDIPLSLYNLSSLIVFSITNNHISGSFPTNMFLTLPNIKTFTVSGNQLSGLIPTSISNASGIQILDIGGNHLVGQVPTTFCKLQKIQLFSLGENKLFGEIPPSIGNLSQLYYLELSSNMFVGNIPSTIGNCQHLQFLHLAANNITGAIPSQVFEIPSLSTTLNLSYNSLSGNLPVEVGMLKNIELLDVSENYISGVIPETIGECITLEYLNLEGNSFHGSIPTSLASLKGLKYLDLSRNNLSGSIPERIQNISVLEYFNASFNMLEGDVPKGGVFQNASAISVIGNGKLCGGVSELKLPPCALKAKKRRKHRDLKLIVVIICLVLFLPILSCIFGMYLIRKRHKKSSTNRTIDQLPKVSYQNLHHATDGFSLRNLIGKGSHGSVYKGSLESTEKIVAIKVLNLQTKGANKSFIAECEALRNVRHRNLVKVVTCCSSVDHNGNDFKALVFQYMSNRSLEEWLHPQNGNTERPKRLNLETRLGILIGVTSALHYLHHECEEPIIHCDLKPSNILLDDDMVAHVSDFGIARLLSTINHYQISTSGIKGTIGYSPPEYGSSSQVSTKGDMYSFGILILEMLTGRRPTEEMFKDGHNLHNYVKIAFPNNFLEIVDATLISMEIEYPTITISEQNNISEIVDHMHPNTKKCLFSLFRIGLACSVEPPGERMNMMEVTRELNMIRNAFYARRMRGNYSL</sequence>
<dbReference type="InterPro" id="IPR003591">
    <property type="entry name" value="Leu-rich_rpt_typical-subtyp"/>
</dbReference>
<evidence type="ECO:0000256" key="9">
    <source>
        <dbReference type="ARBA" id="ARBA00022679"/>
    </source>
</evidence>
<evidence type="ECO:0000256" key="13">
    <source>
        <dbReference type="ARBA" id="ARBA00022741"/>
    </source>
</evidence>
<dbReference type="InterPro" id="IPR000719">
    <property type="entry name" value="Prot_kinase_dom"/>
</dbReference>
<evidence type="ECO:0000256" key="20">
    <source>
        <dbReference type="ARBA" id="ARBA00047899"/>
    </source>
</evidence>
<comment type="subcellular location">
    <subcellularLocation>
        <location evidence="1">Cell membrane</location>
        <topology evidence="1">Single-pass membrane protein</topology>
    </subcellularLocation>
    <subcellularLocation>
        <location evidence="2">Membrane</location>
        <topology evidence="2">Single-pass type I membrane protein</topology>
    </subcellularLocation>
</comment>
<dbReference type="SUPFAM" id="SSF56112">
    <property type="entry name" value="Protein kinase-like (PK-like)"/>
    <property type="match status" value="1"/>
</dbReference>
<evidence type="ECO:0000256" key="3">
    <source>
        <dbReference type="ARBA" id="ARBA00008684"/>
    </source>
</evidence>
<evidence type="ECO:0000256" key="21">
    <source>
        <dbReference type="ARBA" id="ARBA00048679"/>
    </source>
</evidence>
<keyword evidence="16 23" id="KW-1133">Transmembrane helix</keyword>
<evidence type="ECO:0000256" key="14">
    <source>
        <dbReference type="ARBA" id="ARBA00022777"/>
    </source>
</evidence>
<keyword evidence="17 23" id="KW-0472">Membrane</keyword>
<keyword evidence="6" id="KW-0723">Serine/threonine-protein kinase</keyword>